<keyword evidence="6 10" id="KW-0028">Amino-acid biosynthesis</keyword>
<evidence type="ECO:0000256" key="1">
    <source>
        <dbReference type="ARBA" id="ARBA00001164"/>
    </source>
</evidence>
<comment type="similarity">
    <text evidence="3 10">Belongs to the TrpF family.</text>
</comment>
<dbReference type="SUPFAM" id="SSF51366">
    <property type="entry name" value="Ribulose-phoshate binding barrel"/>
    <property type="match status" value="1"/>
</dbReference>
<dbReference type="InterPro" id="IPR013785">
    <property type="entry name" value="Aldolase_TIM"/>
</dbReference>
<dbReference type="UniPathway" id="UPA00035">
    <property type="reaction ID" value="UER00042"/>
</dbReference>
<dbReference type="InterPro" id="IPR011060">
    <property type="entry name" value="RibuloseP-bd_barrel"/>
</dbReference>
<dbReference type="HAMAP" id="MF_00135">
    <property type="entry name" value="PRAI"/>
    <property type="match status" value="1"/>
</dbReference>
<keyword evidence="7 10" id="KW-0822">Tryptophan biosynthesis</keyword>
<comment type="caution">
    <text evidence="12">The sequence shown here is derived from an EMBL/GenBank/DDBJ whole genome shotgun (WGS) entry which is preliminary data.</text>
</comment>
<evidence type="ECO:0000256" key="5">
    <source>
        <dbReference type="ARBA" id="ARBA00022272"/>
    </source>
</evidence>
<evidence type="ECO:0000313" key="12">
    <source>
        <dbReference type="EMBL" id="RFA38843.1"/>
    </source>
</evidence>
<keyword evidence="8 10" id="KW-0057">Aromatic amino acid biosynthesis</keyword>
<dbReference type="Proteomes" id="UP000256763">
    <property type="component" value="Unassembled WGS sequence"/>
</dbReference>
<dbReference type="AlphaFoldDB" id="A0A3E0X2L8"/>
<dbReference type="PANTHER" id="PTHR42894">
    <property type="entry name" value="N-(5'-PHOSPHORIBOSYL)ANTHRANILATE ISOMERASE"/>
    <property type="match status" value="1"/>
</dbReference>
<dbReference type="Gene3D" id="3.20.20.70">
    <property type="entry name" value="Aldolase class I"/>
    <property type="match status" value="1"/>
</dbReference>
<dbReference type="InterPro" id="IPR001240">
    <property type="entry name" value="PRAI_dom"/>
</dbReference>
<evidence type="ECO:0000256" key="10">
    <source>
        <dbReference type="HAMAP-Rule" id="MF_00135"/>
    </source>
</evidence>
<evidence type="ECO:0000259" key="11">
    <source>
        <dbReference type="Pfam" id="PF00697"/>
    </source>
</evidence>
<gene>
    <name evidence="10" type="primary">trpF</name>
    <name evidence="12" type="ORF">CAL65_02765</name>
</gene>
<evidence type="ECO:0000256" key="8">
    <source>
        <dbReference type="ARBA" id="ARBA00023141"/>
    </source>
</evidence>
<name>A0A3E0X2L8_9GAMM</name>
<dbReference type="NCBIfam" id="NF002298">
    <property type="entry name" value="PRK01222.1-4"/>
    <property type="match status" value="1"/>
</dbReference>
<dbReference type="CDD" id="cd00405">
    <property type="entry name" value="PRAI"/>
    <property type="match status" value="1"/>
</dbReference>
<feature type="domain" description="N-(5'phosphoribosyl) anthranilate isomerase (PRAI)" evidence="11">
    <location>
        <begin position="5"/>
        <end position="200"/>
    </location>
</feature>
<evidence type="ECO:0000256" key="2">
    <source>
        <dbReference type="ARBA" id="ARBA00004664"/>
    </source>
</evidence>
<comment type="catalytic activity">
    <reaction evidence="1 10">
        <text>N-(5-phospho-beta-D-ribosyl)anthranilate = 1-(2-carboxyphenylamino)-1-deoxy-D-ribulose 5-phosphate</text>
        <dbReference type="Rhea" id="RHEA:21540"/>
        <dbReference type="ChEBI" id="CHEBI:18277"/>
        <dbReference type="ChEBI" id="CHEBI:58613"/>
        <dbReference type="EC" id="5.3.1.24"/>
    </reaction>
</comment>
<dbReference type="FunFam" id="3.20.20.70:FF:000075">
    <property type="entry name" value="Tryptophan biosynthesis protein TRP1"/>
    <property type="match status" value="1"/>
</dbReference>
<reference evidence="13" key="1">
    <citation type="submission" date="2017-05" db="EMBL/GenBank/DDBJ databases">
        <authorList>
            <person name="Sharma S."/>
            <person name="Sidhu C."/>
            <person name="Pinnaka A.K."/>
        </authorList>
    </citation>
    <scope>NUCLEOTIDE SEQUENCE [LARGE SCALE GENOMIC DNA]</scope>
    <source>
        <strain evidence="13">AK93</strain>
    </source>
</reference>
<dbReference type="EC" id="5.3.1.24" evidence="4 10"/>
<evidence type="ECO:0000256" key="4">
    <source>
        <dbReference type="ARBA" id="ARBA00012572"/>
    </source>
</evidence>
<dbReference type="OrthoDB" id="9796196at2"/>
<dbReference type="GO" id="GO:0004640">
    <property type="term" value="F:phosphoribosylanthranilate isomerase activity"/>
    <property type="evidence" value="ECO:0007669"/>
    <property type="project" value="UniProtKB-UniRule"/>
</dbReference>
<dbReference type="EMBL" id="NFZW01000002">
    <property type="protein sequence ID" value="RFA38843.1"/>
    <property type="molecule type" value="Genomic_DNA"/>
</dbReference>
<dbReference type="RefSeq" id="WP_116300864.1">
    <property type="nucleotide sequence ID" value="NZ_NFZV01000002.1"/>
</dbReference>
<organism evidence="12 13">
    <name type="scientific">Alkalilimnicola ehrlichii</name>
    <dbReference type="NCBI Taxonomy" id="351052"/>
    <lineage>
        <taxon>Bacteria</taxon>
        <taxon>Pseudomonadati</taxon>
        <taxon>Pseudomonadota</taxon>
        <taxon>Gammaproteobacteria</taxon>
        <taxon>Chromatiales</taxon>
        <taxon>Ectothiorhodospiraceae</taxon>
        <taxon>Alkalilimnicola</taxon>
    </lineage>
</organism>
<evidence type="ECO:0000256" key="9">
    <source>
        <dbReference type="ARBA" id="ARBA00023235"/>
    </source>
</evidence>
<dbReference type="PANTHER" id="PTHR42894:SF1">
    <property type="entry name" value="N-(5'-PHOSPHORIBOSYL)ANTHRANILATE ISOMERASE"/>
    <property type="match status" value="1"/>
</dbReference>
<proteinExistence type="inferred from homology"/>
<dbReference type="InterPro" id="IPR044643">
    <property type="entry name" value="TrpF_fam"/>
</dbReference>
<dbReference type="NCBIfam" id="NF002299">
    <property type="entry name" value="PRK01222.1-6"/>
    <property type="match status" value="1"/>
</dbReference>
<evidence type="ECO:0000256" key="7">
    <source>
        <dbReference type="ARBA" id="ARBA00022822"/>
    </source>
</evidence>
<protein>
    <recommendedName>
        <fullName evidence="5 10">N-(5'-phosphoribosyl)anthranilate isomerase</fullName>
        <shortName evidence="10">PRAI</shortName>
        <ecNumber evidence="4 10">5.3.1.24</ecNumber>
    </recommendedName>
</protein>
<keyword evidence="13" id="KW-1185">Reference proteome</keyword>
<keyword evidence="9 10" id="KW-0413">Isomerase</keyword>
<evidence type="ECO:0000313" key="13">
    <source>
        <dbReference type="Proteomes" id="UP000256763"/>
    </source>
</evidence>
<evidence type="ECO:0000256" key="3">
    <source>
        <dbReference type="ARBA" id="ARBA00007571"/>
    </source>
</evidence>
<comment type="pathway">
    <text evidence="2 10">Amino-acid biosynthesis; L-tryptophan biosynthesis; L-tryptophan from chorismate: step 3/5.</text>
</comment>
<evidence type="ECO:0000256" key="6">
    <source>
        <dbReference type="ARBA" id="ARBA00022605"/>
    </source>
</evidence>
<accession>A0A3E0X2L8</accession>
<dbReference type="Pfam" id="PF00697">
    <property type="entry name" value="PRAI"/>
    <property type="match status" value="1"/>
</dbReference>
<dbReference type="GO" id="GO:0000162">
    <property type="term" value="P:L-tryptophan biosynthetic process"/>
    <property type="evidence" value="ECO:0007669"/>
    <property type="project" value="UniProtKB-UniRule"/>
</dbReference>
<sequence>MRTRIKICGITRPEDALSAIEFGADALGFVFWKPSSRSIEPAQAVEIVAALPPLASIVGLFVDATAADVERVLKQVPLDLLQFHGDEPPELCSAFARRYIKALPMGGGVDPLAYARRYADATAFLLDSHALGGSGGTGQAFDWRQAPKALGRPMIVAGGLNAGNVRQAIEQCKPYAVDVSSGVEAAKGIKDPARMAEFINEVNRVGRD</sequence>